<gene>
    <name evidence="2" type="ORF">H5410_005459</name>
</gene>
<organism evidence="2 3">
    <name type="scientific">Solanum commersonii</name>
    <name type="common">Commerson's wild potato</name>
    <name type="synonym">Commerson's nightshade</name>
    <dbReference type="NCBI Taxonomy" id="4109"/>
    <lineage>
        <taxon>Eukaryota</taxon>
        <taxon>Viridiplantae</taxon>
        <taxon>Streptophyta</taxon>
        <taxon>Embryophyta</taxon>
        <taxon>Tracheophyta</taxon>
        <taxon>Spermatophyta</taxon>
        <taxon>Magnoliopsida</taxon>
        <taxon>eudicotyledons</taxon>
        <taxon>Gunneridae</taxon>
        <taxon>Pentapetalae</taxon>
        <taxon>asterids</taxon>
        <taxon>lamiids</taxon>
        <taxon>Solanales</taxon>
        <taxon>Solanaceae</taxon>
        <taxon>Solanoideae</taxon>
        <taxon>Solaneae</taxon>
        <taxon>Solanum</taxon>
    </lineage>
</organism>
<accession>A0A9J6A6T3</accession>
<comment type="caution">
    <text evidence="2">The sequence shown here is derived from an EMBL/GenBank/DDBJ whole genome shotgun (WGS) entry which is preliminary data.</text>
</comment>
<proteinExistence type="predicted"/>
<feature type="region of interest" description="Disordered" evidence="1">
    <location>
        <begin position="31"/>
        <end position="112"/>
    </location>
</feature>
<name>A0A9J6A6T3_SOLCO</name>
<protein>
    <submittedName>
        <fullName evidence="2">Uncharacterized protein</fullName>
    </submittedName>
</protein>
<sequence>MTIKNQNRPSYARLKVEVDLVGEFPMLINIGSKNKTEKELRSVSESTISEGHGRTKLQEEIPQKQRSSNREADQTKRRRENKQDTKRTQQEAGEEINKEIPKEKGKFRKQKM</sequence>
<feature type="compositionally biased region" description="Basic and acidic residues" evidence="1">
    <location>
        <begin position="51"/>
        <end position="104"/>
    </location>
</feature>
<reference evidence="2 3" key="1">
    <citation type="submission" date="2020-09" db="EMBL/GenBank/DDBJ databases">
        <title>De no assembly of potato wild relative species, Solanum commersonii.</title>
        <authorList>
            <person name="Cho K."/>
        </authorList>
    </citation>
    <scope>NUCLEOTIDE SEQUENCE [LARGE SCALE GENOMIC DNA]</scope>
    <source>
        <strain evidence="2">LZ3.2</strain>
        <tissue evidence="2">Leaf</tissue>
    </source>
</reference>
<dbReference type="AlphaFoldDB" id="A0A9J6A6T3"/>
<evidence type="ECO:0000256" key="1">
    <source>
        <dbReference type="SAM" id="MobiDB-lite"/>
    </source>
</evidence>
<dbReference type="Proteomes" id="UP000824120">
    <property type="component" value="Chromosome 2"/>
</dbReference>
<evidence type="ECO:0000313" key="2">
    <source>
        <dbReference type="EMBL" id="KAG5620241.1"/>
    </source>
</evidence>
<keyword evidence="3" id="KW-1185">Reference proteome</keyword>
<dbReference type="EMBL" id="JACXVP010000002">
    <property type="protein sequence ID" value="KAG5620241.1"/>
    <property type="molecule type" value="Genomic_DNA"/>
</dbReference>
<evidence type="ECO:0000313" key="3">
    <source>
        <dbReference type="Proteomes" id="UP000824120"/>
    </source>
</evidence>